<keyword evidence="10" id="KW-0862">Zinc</keyword>
<dbReference type="PANTHER" id="PTHR22938:SF0">
    <property type="entry name" value="E3 UBIQUITIN-PROTEIN LIGASE ZNF598"/>
    <property type="match status" value="1"/>
</dbReference>
<feature type="compositionally biased region" description="Low complexity" evidence="13">
    <location>
        <begin position="554"/>
        <end position="579"/>
    </location>
</feature>
<feature type="region of interest" description="Disordered" evidence="13">
    <location>
        <begin position="1"/>
        <end position="53"/>
    </location>
</feature>
<feature type="region of interest" description="Disordered" evidence="13">
    <location>
        <begin position="542"/>
        <end position="584"/>
    </location>
</feature>
<evidence type="ECO:0000256" key="5">
    <source>
        <dbReference type="ARBA" id="ARBA00022490"/>
    </source>
</evidence>
<dbReference type="Pfam" id="PF25447">
    <property type="entry name" value="RING_ZNF598"/>
    <property type="match status" value="1"/>
</dbReference>
<dbReference type="GO" id="GO:0036205">
    <property type="term" value="P:histone catabolic process"/>
    <property type="evidence" value="ECO:0007669"/>
    <property type="project" value="EnsemblFungi"/>
</dbReference>
<comment type="catalytic activity">
    <reaction evidence="1">
        <text>S-ubiquitinyl-[E2 ubiquitin-conjugating enzyme]-L-cysteine + [acceptor protein]-L-lysine = [E2 ubiquitin-conjugating enzyme]-L-cysteine + N(6)-ubiquitinyl-[acceptor protein]-L-lysine.</text>
        <dbReference type="EC" id="2.3.2.27"/>
    </reaction>
</comment>
<evidence type="ECO:0000256" key="11">
    <source>
        <dbReference type="ARBA" id="ARBA00035113"/>
    </source>
</evidence>
<evidence type="ECO:0000256" key="12">
    <source>
        <dbReference type="PROSITE-ProRule" id="PRU00175"/>
    </source>
</evidence>
<dbReference type="InterPro" id="IPR013087">
    <property type="entry name" value="Znf_C2H2_type"/>
</dbReference>
<dbReference type="RefSeq" id="XP_001384718.2">
    <property type="nucleotide sequence ID" value="XM_001384681.1"/>
</dbReference>
<keyword evidence="5" id="KW-0963">Cytoplasm</keyword>
<dbReference type="CDD" id="cd16615">
    <property type="entry name" value="RING-HC_ZNF598"/>
    <property type="match status" value="1"/>
</dbReference>
<dbReference type="GO" id="GO:0043022">
    <property type="term" value="F:ribosome binding"/>
    <property type="evidence" value="ECO:0007669"/>
    <property type="project" value="TreeGrafter"/>
</dbReference>
<dbReference type="GO" id="GO:0170011">
    <property type="term" value="F:stalled ribosome sensor activity"/>
    <property type="evidence" value="ECO:0007669"/>
    <property type="project" value="EnsemblFungi"/>
</dbReference>
<name>A3LV07_PICST</name>
<dbReference type="GO" id="GO:0070651">
    <property type="term" value="P:nonfunctional rRNA decay"/>
    <property type="evidence" value="ECO:0007669"/>
    <property type="project" value="EnsemblFungi"/>
</dbReference>
<evidence type="ECO:0000256" key="13">
    <source>
        <dbReference type="SAM" id="MobiDB-lite"/>
    </source>
</evidence>
<proteinExistence type="inferred from homology"/>
<dbReference type="GO" id="GO:0072344">
    <property type="term" value="P:rescue of stalled ribosome"/>
    <property type="evidence" value="ECO:0007669"/>
    <property type="project" value="EnsemblFungi"/>
</dbReference>
<dbReference type="HOGENOM" id="CLU_008515_2_0_1"/>
<evidence type="ECO:0000256" key="6">
    <source>
        <dbReference type="ARBA" id="ARBA00022553"/>
    </source>
</evidence>
<dbReference type="GO" id="GO:0022626">
    <property type="term" value="C:cytosolic ribosome"/>
    <property type="evidence" value="ECO:0007669"/>
    <property type="project" value="EnsemblFungi"/>
</dbReference>
<dbReference type="GO" id="GO:0070966">
    <property type="term" value="P:nuclear-transcribed mRNA catabolic process, no-go decay"/>
    <property type="evidence" value="ECO:0007669"/>
    <property type="project" value="EnsemblFungi"/>
</dbReference>
<evidence type="ECO:0000256" key="3">
    <source>
        <dbReference type="ARBA" id="ARBA00004906"/>
    </source>
</evidence>
<protein>
    <recommendedName>
        <fullName evidence="4">RING-type E3 ubiquitin transferase</fullName>
        <ecNumber evidence="4">2.3.2.27</ecNumber>
    </recommendedName>
</protein>
<reference evidence="15 16" key="1">
    <citation type="journal article" date="2007" name="Nat. Biotechnol.">
        <title>Genome sequence of the lignocellulose-bioconverting and xylose-fermenting yeast Pichia stipitis.</title>
        <authorList>
            <person name="Jeffries T.W."/>
            <person name="Grigoriev I.V."/>
            <person name="Grimwood J."/>
            <person name="Laplaza J.M."/>
            <person name="Aerts A."/>
            <person name="Salamov A."/>
            <person name="Schmutz J."/>
            <person name="Lindquist E."/>
            <person name="Dehal P."/>
            <person name="Shapiro H."/>
            <person name="Jin Y.S."/>
            <person name="Passoth V."/>
            <person name="Richardson P.M."/>
        </authorList>
    </citation>
    <scope>NUCLEOTIDE SEQUENCE [LARGE SCALE GENOMIC DNA]</scope>
    <source>
        <strain evidence="16">ATCC 58785 / CBS 6054 / NBRC 10063 / NRRL Y-11545</strain>
    </source>
</reference>
<dbReference type="Pfam" id="PF23202">
    <property type="entry name" value="PAH_ZNF598"/>
    <property type="match status" value="1"/>
</dbReference>
<dbReference type="InterPro" id="IPR057634">
    <property type="entry name" value="PAH_ZNF598/HEL2"/>
</dbReference>
<dbReference type="InterPro" id="IPR044288">
    <property type="entry name" value="ZNF598/HEL2"/>
</dbReference>
<dbReference type="GO" id="GO:0008270">
    <property type="term" value="F:zinc ion binding"/>
    <property type="evidence" value="ECO:0007669"/>
    <property type="project" value="UniProtKB-KW"/>
</dbReference>
<dbReference type="AlphaFoldDB" id="A3LV07"/>
<dbReference type="InterPro" id="IPR001841">
    <property type="entry name" value="Znf_RING"/>
</dbReference>
<dbReference type="EMBL" id="CP000499">
    <property type="protein sequence ID" value="ABN66689.2"/>
    <property type="molecule type" value="Genomic_DNA"/>
</dbReference>
<keyword evidence="7" id="KW-0808">Transferase</keyword>
<dbReference type="InterPro" id="IPR056437">
    <property type="entry name" value="Znf-C2H2_ZNF598/HEL2"/>
</dbReference>
<dbReference type="PROSITE" id="PS50089">
    <property type="entry name" value="ZF_RING_2"/>
    <property type="match status" value="1"/>
</dbReference>
<dbReference type="InterPro" id="IPR041888">
    <property type="entry name" value="RING-HC_ZNF598/HEL2"/>
</dbReference>
<dbReference type="KEGG" id="pic:PICST_83901"/>
<sequence>MSSSTPSTSNSTESGKNDIPRKSRVSRGPRQSKPKAGGYRRNTGNKSENAEPEEDLDESNQCIICANRIQYAALTPCNHTTCHKCTFRQRALYEKALCLICRSENDQVIFTEDIEKNYDDFSAQNFVSFDEKFRIQFTNDYVKEDTLFLLANSCPVESKLFTSFKGLCDHAKESHAKYYCLLCSKFKKAFIEELPLYTQKQLQRHQADGDGDDSGFKGHPECKHCHGKRFYSIDELNVHIRDRHERCHICDQYSPKTADYFKNYDTLYNHFKRDHYVCAVPSCVEKRFVVFREDLDLTAHMLKEHGGLAGSRGVVIGSNTRHFHSQLSSNFTEGSTRRAALAAAAFDSGSEEDDYRSIEVKKRRFEERAKHYLNYNSETVRKFTDANASFRSKRINAKELLQIYTKELFVHQSAEEHGLLFKEFMEFFPENSAFYRDLAEVAKDLQALEARESFPVLGGTNGNTFNASSWVSGGSVARTSSPLSSFPALARPTAKKTSVSSNPPIRYTTIIKKSPANKTSVTSTQASADYKPNYLSNLDKTPSATSLPVLGQNRSTSIPASISPSISSSSSRNNSSLNLADEKKFPALEKKGPKKKIIPRVNQYNIADPGQWGSASEQPAVVIPAEEDFGIVITDKRKQKMKKKQDRILFSNGI</sequence>
<dbReference type="Pfam" id="PF23230">
    <property type="entry name" value="zf-C2H2_13"/>
    <property type="match status" value="1"/>
</dbReference>
<feature type="compositionally biased region" description="Basic residues" evidence="13">
    <location>
        <begin position="22"/>
        <end position="33"/>
    </location>
</feature>
<feature type="compositionally biased region" description="Low complexity" evidence="13">
    <location>
        <begin position="1"/>
        <end position="14"/>
    </location>
</feature>
<evidence type="ECO:0000313" key="16">
    <source>
        <dbReference type="Proteomes" id="UP000002258"/>
    </source>
</evidence>
<comment type="pathway">
    <text evidence="3">Protein modification; protein ubiquitination.</text>
</comment>
<dbReference type="GO" id="GO:0061630">
    <property type="term" value="F:ubiquitin protein ligase activity"/>
    <property type="evidence" value="ECO:0007669"/>
    <property type="project" value="UniProtKB-EC"/>
</dbReference>
<evidence type="ECO:0000259" key="14">
    <source>
        <dbReference type="PROSITE" id="PS50089"/>
    </source>
</evidence>
<gene>
    <name evidence="15" type="ORF">PICST_83901</name>
</gene>
<dbReference type="PANTHER" id="PTHR22938">
    <property type="entry name" value="ZINC FINGER PROTEIN 598"/>
    <property type="match status" value="1"/>
</dbReference>
<accession>A3LV07</accession>
<dbReference type="GeneID" id="4839391"/>
<evidence type="ECO:0000256" key="7">
    <source>
        <dbReference type="ARBA" id="ARBA00022679"/>
    </source>
</evidence>
<dbReference type="Proteomes" id="UP000002258">
    <property type="component" value="Chromosome 5"/>
</dbReference>
<dbReference type="OrthoDB" id="3838338at2759"/>
<dbReference type="OMA" id="HTTCHKC"/>
<dbReference type="InParanoid" id="A3LV07"/>
<dbReference type="eggNOG" id="KOG2231">
    <property type="taxonomic scope" value="Eukaryota"/>
</dbReference>
<keyword evidence="16" id="KW-1185">Reference proteome</keyword>
<keyword evidence="9 12" id="KW-0863">Zinc-finger</keyword>
<evidence type="ECO:0000256" key="8">
    <source>
        <dbReference type="ARBA" id="ARBA00022723"/>
    </source>
</evidence>
<dbReference type="STRING" id="322104.A3LV07"/>
<dbReference type="GO" id="GO:0070534">
    <property type="term" value="P:protein K63-linked ubiquitination"/>
    <property type="evidence" value="ECO:0007669"/>
    <property type="project" value="EnsemblFungi"/>
</dbReference>
<comment type="subcellular location">
    <subcellularLocation>
        <location evidence="2">Cytoplasm</location>
    </subcellularLocation>
</comment>
<evidence type="ECO:0000256" key="10">
    <source>
        <dbReference type="ARBA" id="ARBA00022833"/>
    </source>
</evidence>
<dbReference type="GO" id="GO:0061157">
    <property type="term" value="P:mRNA destabilization"/>
    <property type="evidence" value="ECO:0007669"/>
    <property type="project" value="EnsemblFungi"/>
</dbReference>
<feature type="domain" description="RING-type" evidence="14">
    <location>
        <begin position="62"/>
        <end position="102"/>
    </location>
</feature>
<dbReference type="EC" id="2.3.2.27" evidence="4"/>
<dbReference type="SUPFAM" id="SSF57850">
    <property type="entry name" value="RING/U-box"/>
    <property type="match status" value="1"/>
</dbReference>
<dbReference type="FunCoup" id="A3LV07">
    <property type="interactions" value="81"/>
</dbReference>
<evidence type="ECO:0000256" key="4">
    <source>
        <dbReference type="ARBA" id="ARBA00012483"/>
    </source>
</evidence>
<dbReference type="GO" id="GO:0070181">
    <property type="term" value="F:small ribosomal subunit rRNA binding"/>
    <property type="evidence" value="ECO:0007669"/>
    <property type="project" value="EnsemblFungi"/>
</dbReference>
<comment type="similarity">
    <text evidence="11">Belongs to the ZNF598/HEL2 family.</text>
</comment>
<dbReference type="SMART" id="SM00355">
    <property type="entry name" value="ZnF_C2H2"/>
    <property type="match status" value="4"/>
</dbReference>
<keyword evidence="8" id="KW-0479">Metal-binding</keyword>
<evidence type="ECO:0000256" key="2">
    <source>
        <dbReference type="ARBA" id="ARBA00004496"/>
    </source>
</evidence>
<evidence type="ECO:0000313" key="15">
    <source>
        <dbReference type="EMBL" id="ABN66689.2"/>
    </source>
</evidence>
<evidence type="ECO:0000256" key="1">
    <source>
        <dbReference type="ARBA" id="ARBA00000900"/>
    </source>
</evidence>
<keyword evidence="6" id="KW-0597">Phosphoprotein</keyword>
<dbReference type="GO" id="GO:1990116">
    <property type="term" value="P:ribosome-associated ubiquitin-dependent protein catabolic process"/>
    <property type="evidence" value="ECO:0007669"/>
    <property type="project" value="EnsemblFungi"/>
</dbReference>
<organism evidence="15 16">
    <name type="scientific">Scheffersomyces stipitis (strain ATCC 58785 / CBS 6054 / NBRC 10063 / NRRL Y-11545)</name>
    <name type="common">Yeast</name>
    <name type="synonym">Pichia stipitis</name>
    <dbReference type="NCBI Taxonomy" id="322104"/>
    <lineage>
        <taxon>Eukaryota</taxon>
        <taxon>Fungi</taxon>
        <taxon>Dikarya</taxon>
        <taxon>Ascomycota</taxon>
        <taxon>Saccharomycotina</taxon>
        <taxon>Pichiomycetes</taxon>
        <taxon>Debaryomycetaceae</taxon>
        <taxon>Scheffersomyces</taxon>
    </lineage>
</organism>
<evidence type="ECO:0000256" key="9">
    <source>
        <dbReference type="ARBA" id="ARBA00022771"/>
    </source>
</evidence>
<dbReference type="Gene3D" id="3.30.40.10">
    <property type="entry name" value="Zinc/RING finger domain, C3HC4 (zinc finger)"/>
    <property type="match status" value="1"/>
</dbReference>
<dbReference type="InterPro" id="IPR013083">
    <property type="entry name" value="Znf_RING/FYVE/PHD"/>
</dbReference>